<accession>A0A4P7PT43</accession>
<dbReference type="NCBIfam" id="TIGR03519">
    <property type="entry name" value="T9SS_PorP_fam"/>
    <property type="match status" value="1"/>
</dbReference>
<proteinExistence type="predicted"/>
<dbReference type="EMBL" id="CP038810">
    <property type="protein sequence ID" value="QBZ97735.1"/>
    <property type="molecule type" value="Genomic_DNA"/>
</dbReference>
<gene>
    <name evidence="1" type="ORF">GS03_01233</name>
</gene>
<dbReference type="AlphaFoldDB" id="A0A4P7PT43"/>
<sequence length="322" mass="35504">MSATMKHKIIKYLLVLLVVFLTSKMRAQQDPQFTHYMYNMSVMNPAYATDNADVINMGGLYRAQWIGIEGAPTTQTFFAHKPLSKRVEIGISVVHDEIGDVVKENNIFADFAYVLPLGETTKLSFGLKAGVTLFDTNFNGFVLTDPAPDPAFQNNISQTFPNIGAGTYLFGSNYYLGFSAPNLMTSRHIETINGHAGSGVESVHFFMTGGYVFTFNGNDNFKLKPAFMAKGVEGAPVAIDLTTNVLINNKFELGAGYRMGDSVSGLASFYITPTLRIGYSYDYTLSNLRDFNSGSHEVFLLFDLDLGKLSSGKGYDKSPRFF</sequence>
<keyword evidence="2" id="KW-1185">Reference proteome</keyword>
<name>A0A4P7PT43_9FLAO</name>
<dbReference type="Pfam" id="PF11751">
    <property type="entry name" value="PorP_SprF"/>
    <property type="match status" value="1"/>
</dbReference>
<evidence type="ECO:0000313" key="1">
    <source>
        <dbReference type="EMBL" id="QBZ97735.1"/>
    </source>
</evidence>
<organism evidence="1 2">
    <name type="scientific">Flavobacterium sangjuense</name>
    <dbReference type="NCBI Taxonomy" id="2518177"/>
    <lineage>
        <taxon>Bacteria</taxon>
        <taxon>Pseudomonadati</taxon>
        <taxon>Bacteroidota</taxon>
        <taxon>Flavobacteriia</taxon>
        <taxon>Flavobacteriales</taxon>
        <taxon>Flavobacteriaceae</taxon>
        <taxon>Flavobacterium</taxon>
    </lineage>
</organism>
<protein>
    <recommendedName>
        <fullName evidence="3">Type IX secretion system membrane protein PorP/SprF</fullName>
    </recommendedName>
</protein>
<dbReference type="KEGG" id="fsn:GS03_01233"/>
<dbReference type="Proteomes" id="UP000296862">
    <property type="component" value="Chromosome"/>
</dbReference>
<reference evidence="1 2" key="1">
    <citation type="submission" date="2019-04" db="EMBL/GenBank/DDBJ databases">
        <title>Flavobacterium sp. GS03.</title>
        <authorList>
            <person name="Kim H."/>
        </authorList>
    </citation>
    <scope>NUCLEOTIDE SEQUENCE [LARGE SCALE GENOMIC DNA]</scope>
    <source>
        <strain evidence="1 2">GS03</strain>
    </source>
</reference>
<evidence type="ECO:0000313" key="2">
    <source>
        <dbReference type="Proteomes" id="UP000296862"/>
    </source>
</evidence>
<dbReference type="InterPro" id="IPR019861">
    <property type="entry name" value="PorP/SprF_Bacteroidetes"/>
</dbReference>
<evidence type="ECO:0008006" key="3">
    <source>
        <dbReference type="Google" id="ProtNLM"/>
    </source>
</evidence>